<organism evidence="3 4">
    <name type="scientific">Chondromyces apiculatus DSM 436</name>
    <dbReference type="NCBI Taxonomy" id="1192034"/>
    <lineage>
        <taxon>Bacteria</taxon>
        <taxon>Pseudomonadati</taxon>
        <taxon>Myxococcota</taxon>
        <taxon>Polyangia</taxon>
        <taxon>Polyangiales</taxon>
        <taxon>Polyangiaceae</taxon>
        <taxon>Chondromyces</taxon>
    </lineage>
</organism>
<sequence length="417" mass="41821">MRPGWVDTLREAFGEALGALEPGRLVAQALEDVPQVPGRVALLAVGKAAGAMTLGALGAMGSWGERVAEGLVVVPRLPEGLALGPKVEVRAAAHPVPDERSVAAGELALALAGRLKAGDLLLALVSGGASALLAVPPAGVSLGEKQALVSAMLDAGAPIQEVNLVRRHLSKVKGGRVAAAASPAVTFTLMMSDVIGGLPHDIGSGPTVPDPTCVDEAHAALLRWAPQFARLAGALGESLDPASVRGLGAQQSRMLATPDALAEALAAALEARGWAARVAPAEAGEAEVVAARRVAQASMLAPGEALVIACEPTITLPARRGEGGRAGWVALAALQRLPPDAALLCAASDGVDGSSGAAGALVSGADAARVSVGEIDAALGRFDDGPLHRRLGTQLVGDPTGHNLSDVHAVVRGPPRR</sequence>
<dbReference type="SUPFAM" id="SSF82544">
    <property type="entry name" value="GckA/TtuD-like"/>
    <property type="match status" value="1"/>
</dbReference>
<dbReference type="Gene3D" id="3.40.50.10180">
    <property type="entry name" value="Glycerate kinase, MOFRL-like N-terminal domain"/>
    <property type="match status" value="1"/>
</dbReference>
<protein>
    <submittedName>
        <fullName evidence="3">D-glycerate 2-kinase</fullName>
    </submittedName>
</protein>
<dbReference type="AlphaFoldDB" id="A0A017SVS0"/>
<feature type="domain" description="MOFRL" evidence="1">
    <location>
        <begin position="305"/>
        <end position="406"/>
    </location>
</feature>
<evidence type="ECO:0000259" key="1">
    <source>
        <dbReference type="Pfam" id="PF05161"/>
    </source>
</evidence>
<evidence type="ECO:0000259" key="2">
    <source>
        <dbReference type="Pfam" id="PF13660"/>
    </source>
</evidence>
<keyword evidence="3" id="KW-0808">Transferase</keyword>
<proteinExistence type="predicted"/>
<dbReference type="InterPro" id="IPR007835">
    <property type="entry name" value="MOFRL"/>
</dbReference>
<accession>A0A017SVS0</accession>
<reference evidence="3 4" key="1">
    <citation type="submission" date="2013-05" db="EMBL/GenBank/DDBJ databases">
        <title>Genome assembly of Chondromyces apiculatus DSM 436.</title>
        <authorList>
            <person name="Sharma G."/>
            <person name="Khatri I."/>
            <person name="Kaur C."/>
            <person name="Mayilraj S."/>
            <person name="Subramanian S."/>
        </authorList>
    </citation>
    <scope>NUCLEOTIDE SEQUENCE [LARGE SCALE GENOMIC DNA]</scope>
    <source>
        <strain evidence="3 4">DSM 436</strain>
    </source>
</reference>
<dbReference type="RefSeq" id="WP_044250709.1">
    <property type="nucleotide sequence ID" value="NZ_ASRX01000101.1"/>
</dbReference>
<dbReference type="Pfam" id="PF05161">
    <property type="entry name" value="MOFRL"/>
    <property type="match status" value="1"/>
</dbReference>
<gene>
    <name evidence="3" type="ORF">CAP_0347</name>
</gene>
<dbReference type="InterPro" id="IPR039760">
    <property type="entry name" value="MOFRL_protein"/>
</dbReference>
<feature type="domain" description="MOFRL-associated" evidence="2">
    <location>
        <begin position="9"/>
        <end position="224"/>
    </location>
</feature>
<dbReference type="InterPro" id="IPR025286">
    <property type="entry name" value="MOFRL_assoc_dom"/>
</dbReference>
<dbReference type="PANTHER" id="PTHR12227">
    <property type="entry name" value="GLYCERATE KINASE"/>
    <property type="match status" value="1"/>
</dbReference>
<dbReference type="PANTHER" id="PTHR12227:SF0">
    <property type="entry name" value="GLYCERATE KINASE"/>
    <property type="match status" value="1"/>
</dbReference>
<dbReference type="STRING" id="1192034.CAP_0347"/>
<dbReference type="InterPro" id="IPR038614">
    <property type="entry name" value="GK_N_sf"/>
</dbReference>
<keyword evidence="3" id="KW-0418">Kinase</keyword>
<comment type="caution">
    <text evidence="3">The sequence shown here is derived from an EMBL/GenBank/DDBJ whole genome shotgun (WGS) entry which is preliminary data.</text>
</comment>
<evidence type="ECO:0000313" key="4">
    <source>
        <dbReference type="Proteomes" id="UP000019678"/>
    </source>
</evidence>
<keyword evidence="4" id="KW-1185">Reference proteome</keyword>
<dbReference type="Gene3D" id="3.40.1480.10">
    <property type="entry name" value="MOFRL domain"/>
    <property type="match status" value="1"/>
</dbReference>
<dbReference type="EMBL" id="ASRX01000101">
    <property type="protein sequence ID" value="EYF00715.1"/>
    <property type="molecule type" value="Genomic_DNA"/>
</dbReference>
<dbReference type="Proteomes" id="UP000019678">
    <property type="component" value="Unassembled WGS sequence"/>
</dbReference>
<dbReference type="Pfam" id="PF13660">
    <property type="entry name" value="DUF4147"/>
    <property type="match status" value="1"/>
</dbReference>
<name>A0A017SVS0_9BACT</name>
<dbReference type="InterPro" id="IPR037035">
    <property type="entry name" value="GK-like_C_sf"/>
</dbReference>
<dbReference type="eggNOG" id="COG2379">
    <property type="taxonomic scope" value="Bacteria"/>
</dbReference>
<dbReference type="GO" id="GO:0005737">
    <property type="term" value="C:cytoplasm"/>
    <property type="evidence" value="ECO:0007669"/>
    <property type="project" value="TreeGrafter"/>
</dbReference>
<evidence type="ECO:0000313" key="3">
    <source>
        <dbReference type="EMBL" id="EYF00715.1"/>
    </source>
</evidence>
<dbReference type="GO" id="GO:0008887">
    <property type="term" value="F:glycerate kinase activity"/>
    <property type="evidence" value="ECO:0007669"/>
    <property type="project" value="InterPro"/>
</dbReference>